<dbReference type="STRING" id="686832.A0A0C2Y218"/>
<dbReference type="AlphaFoldDB" id="A0A0C2Y218"/>
<dbReference type="Proteomes" id="UP000053424">
    <property type="component" value="Unassembled WGS sequence"/>
</dbReference>
<reference evidence="2" key="2">
    <citation type="submission" date="2015-01" db="EMBL/GenBank/DDBJ databases">
        <title>Evolutionary Origins and Diversification of the Mycorrhizal Mutualists.</title>
        <authorList>
            <consortium name="DOE Joint Genome Institute"/>
            <consortium name="Mycorrhizal Genomics Consortium"/>
            <person name="Kohler A."/>
            <person name="Kuo A."/>
            <person name="Nagy L.G."/>
            <person name="Floudas D."/>
            <person name="Copeland A."/>
            <person name="Barry K.W."/>
            <person name="Cichocki N."/>
            <person name="Veneault-Fourrey C."/>
            <person name="LaButti K."/>
            <person name="Lindquist E.A."/>
            <person name="Lipzen A."/>
            <person name="Lundell T."/>
            <person name="Morin E."/>
            <person name="Murat C."/>
            <person name="Riley R."/>
            <person name="Ohm R."/>
            <person name="Sun H."/>
            <person name="Tunlid A."/>
            <person name="Henrissat B."/>
            <person name="Grigoriev I.V."/>
            <person name="Hibbett D.S."/>
            <person name="Martin F."/>
        </authorList>
    </citation>
    <scope>NUCLEOTIDE SEQUENCE [LARGE SCALE GENOMIC DNA]</scope>
    <source>
        <strain evidence="2">h7</strain>
    </source>
</reference>
<protein>
    <submittedName>
        <fullName evidence="1">Uncharacterized protein</fullName>
    </submittedName>
</protein>
<reference evidence="1 2" key="1">
    <citation type="submission" date="2014-04" db="EMBL/GenBank/DDBJ databases">
        <authorList>
            <consortium name="DOE Joint Genome Institute"/>
            <person name="Kuo A."/>
            <person name="Gay G."/>
            <person name="Dore J."/>
            <person name="Kohler A."/>
            <person name="Nagy L.G."/>
            <person name="Floudas D."/>
            <person name="Copeland A."/>
            <person name="Barry K.W."/>
            <person name="Cichocki N."/>
            <person name="Veneault-Fourrey C."/>
            <person name="LaButti K."/>
            <person name="Lindquist E.A."/>
            <person name="Lipzen A."/>
            <person name="Lundell T."/>
            <person name="Morin E."/>
            <person name="Murat C."/>
            <person name="Sun H."/>
            <person name="Tunlid A."/>
            <person name="Henrissat B."/>
            <person name="Grigoriev I.V."/>
            <person name="Hibbett D.S."/>
            <person name="Martin F."/>
            <person name="Nordberg H.P."/>
            <person name="Cantor M.N."/>
            <person name="Hua S.X."/>
        </authorList>
    </citation>
    <scope>NUCLEOTIDE SEQUENCE [LARGE SCALE GENOMIC DNA]</scope>
    <source>
        <strain evidence="2">h7</strain>
    </source>
</reference>
<dbReference type="PANTHER" id="PTHR43558">
    <property type="entry name" value="REDUCTASE, PUTATIVE (AFU_ORTHOLOGUE AFUA_3G10540)-RELATED"/>
    <property type="match status" value="1"/>
</dbReference>
<proteinExistence type="predicted"/>
<organism evidence="1 2">
    <name type="scientific">Hebeloma cylindrosporum</name>
    <dbReference type="NCBI Taxonomy" id="76867"/>
    <lineage>
        <taxon>Eukaryota</taxon>
        <taxon>Fungi</taxon>
        <taxon>Dikarya</taxon>
        <taxon>Basidiomycota</taxon>
        <taxon>Agaricomycotina</taxon>
        <taxon>Agaricomycetes</taxon>
        <taxon>Agaricomycetidae</taxon>
        <taxon>Agaricales</taxon>
        <taxon>Agaricineae</taxon>
        <taxon>Hymenogastraceae</taxon>
        <taxon>Hebeloma</taxon>
    </lineage>
</organism>
<name>A0A0C2Y218_HEBCY</name>
<accession>A0A0C2Y218</accession>
<keyword evidence="2" id="KW-1185">Reference proteome</keyword>
<evidence type="ECO:0000313" key="2">
    <source>
        <dbReference type="Proteomes" id="UP000053424"/>
    </source>
</evidence>
<evidence type="ECO:0000313" key="1">
    <source>
        <dbReference type="EMBL" id="KIM35117.1"/>
    </source>
</evidence>
<dbReference type="EMBL" id="KN831830">
    <property type="protein sequence ID" value="KIM35117.1"/>
    <property type="molecule type" value="Genomic_DNA"/>
</dbReference>
<dbReference type="OrthoDB" id="539213at2759"/>
<dbReference type="HOGENOM" id="CLU_036464_0_0_1"/>
<dbReference type="InterPro" id="IPR053354">
    <property type="entry name" value="MGDG_epimerase"/>
</dbReference>
<sequence>MSLIENIVEVFLRDIAALRPGNDNYREVDAILAPALEAEMLLRRFFGTNHPLVPTNPHAGLIDVFSILPIPTTIGRDRVTDLDSAHLFPFLDADNHRFRLPDGSPAFVTSDRFMRNWDIFTDRILKDLDWSNVVAAGGAVLGCLKPTVPGDKADMAIMKDFQSGAYNSSDLDLFIYGLSQQQAKEKMQSIENQVRARALFPIVCVRKAHTVTIYTAFPARPIQIILRLYRSPAEVLTGFDVDASCCAFDGTRVWLSPRSLVSFMRQSITIDMTRRSPSYEVRLSKYARRGFEVYFPELRRGDINLESAVLDRNRDTFLSGVARLLILEELSISHEAYPNLTYPPGRRITMRTKDTVPEPLEEDIGLAYGNYDFSWRQLPYGVGCDAFKIQKLSIKMDNKVNNPTRRENENRRLHRHVVFAGKSCPVPETEDERAMLRRESESHIYGRLTFMEMNPGRQLIGSFNPITTGDWTAEAYQ</sequence>
<gene>
    <name evidence="1" type="ORF">M413DRAFT_32741</name>
</gene>
<dbReference type="PANTHER" id="PTHR43558:SF6">
    <property type="entry name" value="REDUCTASE, PUTATIVE (AFU_ORTHOLOGUE AFUA_3G10540)-RELATED"/>
    <property type="match status" value="1"/>
</dbReference>